<evidence type="ECO:0000256" key="1">
    <source>
        <dbReference type="ARBA" id="ARBA00007274"/>
    </source>
</evidence>
<keyword evidence="4 5" id="KW-0012">Acyltransferase</keyword>
<dbReference type="InterPro" id="IPR039369">
    <property type="entry name" value="LacA-like"/>
</dbReference>
<evidence type="ECO:0000256" key="3">
    <source>
        <dbReference type="ARBA" id="ARBA00022737"/>
    </source>
</evidence>
<dbReference type="Gene3D" id="2.160.10.10">
    <property type="entry name" value="Hexapeptide repeat proteins"/>
    <property type="match status" value="1"/>
</dbReference>
<dbReference type="CDD" id="cd03357">
    <property type="entry name" value="LbH_MAT_GAT"/>
    <property type="match status" value="1"/>
</dbReference>
<dbReference type="FunFam" id="2.160.10.10:FF:000008">
    <property type="entry name" value="Maltose O-acetyltransferase"/>
    <property type="match status" value="1"/>
</dbReference>
<dbReference type="SMART" id="SM01266">
    <property type="entry name" value="Mac"/>
    <property type="match status" value="1"/>
</dbReference>
<evidence type="ECO:0000256" key="5">
    <source>
        <dbReference type="RuleBase" id="RU367021"/>
    </source>
</evidence>
<dbReference type="EMBL" id="SUYC01000017">
    <property type="protein sequence ID" value="MBE6271810.1"/>
    <property type="molecule type" value="Genomic_DNA"/>
</dbReference>
<dbReference type="PANTHER" id="PTHR43017">
    <property type="entry name" value="GALACTOSIDE O-ACETYLTRANSFERASE"/>
    <property type="match status" value="1"/>
</dbReference>
<keyword evidence="2 5" id="KW-0808">Transferase</keyword>
<dbReference type="InterPro" id="IPR011004">
    <property type="entry name" value="Trimer_LpxA-like_sf"/>
</dbReference>
<name>A0A9D5P210_XYLRU</name>
<dbReference type="Pfam" id="PF00132">
    <property type="entry name" value="Hexapep"/>
    <property type="match status" value="1"/>
</dbReference>
<dbReference type="AlphaFoldDB" id="A0A9D5P210"/>
<dbReference type="InterPro" id="IPR001451">
    <property type="entry name" value="Hexapep"/>
</dbReference>
<accession>A0A9D5P210</accession>
<evidence type="ECO:0000259" key="6">
    <source>
        <dbReference type="SMART" id="SM01266"/>
    </source>
</evidence>
<gene>
    <name evidence="7" type="ORF">E7101_12830</name>
</gene>
<proteinExistence type="inferred from homology"/>
<comment type="similarity">
    <text evidence="1 5">Belongs to the transferase hexapeptide repeat family.</text>
</comment>
<comment type="caution">
    <text evidence="7">The sequence shown here is derived from an EMBL/GenBank/DDBJ whole genome shotgun (WGS) entry which is preliminary data.</text>
</comment>
<protein>
    <recommendedName>
        <fullName evidence="5">Acetyltransferase</fullName>
        <ecNumber evidence="5">2.3.1.-</ecNumber>
    </recommendedName>
</protein>
<dbReference type="PANTHER" id="PTHR43017:SF1">
    <property type="entry name" value="ACETYLTRANSFERASE YJL218W-RELATED"/>
    <property type="match status" value="1"/>
</dbReference>
<evidence type="ECO:0000256" key="4">
    <source>
        <dbReference type="ARBA" id="ARBA00023315"/>
    </source>
</evidence>
<dbReference type="Proteomes" id="UP000806522">
    <property type="component" value="Unassembled WGS sequence"/>
</dbReference>
<evidence type="ECO:0000313" key="7">
    <source>
        <dbReference type="EMBL" id="MBE6271810.1"/>
    </source>
</evidence>
<evidence type="ECO:0000313" key="8">
    <source>
        <dbReference type="Proteomes" id="UP000806522"/>
    </source>
</evidence>
<dbReference type="InterPro" id="IPR024688">
    <property type="entry name" value="Mac_dom"/>
</dbReference>
<sequence>MTEKEKMLSGEVYSAVDQQLLEELMATRDKIFEYNSLRPSETERMKEIIKKLFGYVGDDNFLLNQPFRCDYGKQISIGKRFFANFNFTVLDEARVTIGDDCFIGPNVSIYTACHSTDPVERNTRQEWAKPVTIGNNVWIGGSVTILPGVTIGDNVSIGAGSVVTKDIPSNSVAVGNPCKVIKKICKGR</sequence>
<dbReference type="EC" id="2.3.1.-" evidence="5"/>
<feature type="domain" description="Maltose/galactoside acetyltransferase" evidence="6">
    <location>
        <begin position="4"/>
        <end position="58"/>
    </location>
</feature>
<dbReference type="PROSITE" id="PS00101">
    <property type="entry name" value="HEXAPEP_TRANSFERASES"/>
    <property type="match status" value="1"/>
</dbReference>
<dbReference type="Pfam" id="PF12464">
    <property type="entry name" value="Mac"/>
    <property type="match status" value="1"/>
</dbReference>
<organism evidence="7 8">
    <name type="scientific">Xylanibacter ruminicola</name>
    <name type="common">Prevotella ruminicola</name>
    <dbReference type="NCBI Taxonomy" id="839"/>
    <lineage>
        <taxon>Bacteria</taxon>
        <taxon>Pseudomonadati</taxon>
        <taxon>Bacteroidota</taxon>
        <taxon>Bacteroidia</taxon>
        <taxon>Bacteroidales</taxon>
        <taxon>Prevotellaceae</taxon>
        <taxon>Xylanibacter</taxon>
    </lineage>
</organism>
<dbReference type="Pfam" id="PF14602">
    <property type="entry name" value="Hexapep_2"/>
    <property type="match status" value="1"/>
</dbReference>
<keyword evidence="3" id="KW-0677">Repeat</keyword>
<dbReference type="GO" id="GO:0008870">
    <property type="term" value="F:galactoside O-acetyltransferase activity"/>
    <property type="evidence" value="ECO:0007669"/>
    <property type="project" value="TreeGrafter"/>
</dbReference>
<reference evidence="7" key="1">
    <citation type="submission" date="2019-04" db="EMBL/GenBank/DDBJ databases">
        <title>Evolution of Biomass-Degrading Anaerobic Consortia Revealed by Metagenomics.</title>
        <authorList>
            <person name="Peng X."/>
        </authorList>
    </citation>
    <scope>NUCLEOTIDE SEQUENCE</scope>
    <source>
        <strain evidence="7">SIG140</strain>
    </source>
</reference>
<dbReference type="SUPFAM" id="SSF51161">
    <property type="entry name" value="Trimeric LpxA-like enzymes"/>
    <property type="match status" value="1"/>
</dbReference>
<dbReference type="InterPro" id="IPR018357">
    <property type="entry name" value="Hexapep_transf_CS"/>
</dbReference>
<evidence type="ECO:0000256" key="2">
    <source>
        <dbReference type="ARBA" id="ARBA00022679"/>
    </source>
</evidence>